<organism evidence="1 2">
    <name type="scientific">Choristoneura fumiferana</name>
    <name type="common">Spruce budworm moth</name>
    <name type="synonym">Archips fumiferana</name>
    <dbReference type="NCBI Taxonomy" id="7141"/>
    <lineage>
        <taxon>Eukaryota</taxon>
        <taxon>Metazoa</taxon>
        <taxon>Ecdysozoa</taxon>
        <taxon>Arthropoda</taxon>
        <taxon>Hexapoda</taxon>
        <taxon>Insecta</taxon>
        <taxon>Pterygota</taxon>
        <taxon>Neoptera</taxon>
        <taxon>Endopterygota</taxon>
        <taxon>Lepidoptera</taxon>
        <taxon>Glossata</taxon>
        <taxon>Ditrysia</taxon>
        <taxon>Tortricoidea</taxon>
        <taxon>Tortricidae</taxon>
        <taxon>Tortricinae</taxon>
        <taxon>Choristoneura</taxon>
    </lineage>
</organism>
<protein>
    <submittedName>
        <fullName evidence="1">Uncharacterized protein</fullName>
    </submittedName>
</protein>
<proteinExistence type="predicted"/>
<dbReference type="EMBL" id="CM046108">
    <property type="protein sequence ID" value="KAI8426085.1"/>
    <property type="molecule type" value="Genomic_DNA"/>
</dbReference>
<gene>
    <name evidence="1" type="ORF">MSG28_005044</name>
</gene>
<sequence>MIPLRQIARHAGRALPACRPMSSAPLVDVADSDGIAIMTLQRPPVNSLNLELLQVMNKSLDEIANNKPKGMILTSASKSVFTGGIDITELYQPDKKKFEVFWNEIHETWMKLFGFKFATAAAINGHAPGGGCLLAMSCEWRAMVGGKPTIGLNETVLGIVATPWTMDTMCHTLGPREAELALTSAKIFNADEALKVGLIDEIATDKEDAVEKCKKFIYMFDRIPPVARTLSKLRMRQQILAQAQKNRQQDMKDFYQSLNDPEVQRKLEKYVQSLKK</sequence>
<name>A0ACC0JQB2_CHOFU</name>
<keyword evidence="2" id="KW-1185">Reference proteome</keyword>
<comment type="caution">
    <text evidence="1">The sequence shown here is derived from an EMBL/GenBank/DDBJ whole genome shotgun (WGS) entry which is preliminary data.</text>
</comment>
<reference evidence="1 2" key="1">
    <citation type="journal article" date="2022" name="Genome Biol. Evol.">
        <title>The Spruce Budworm Genome: Reconstructing the Evolutionary History of Antifreeze Proteins.</title>
        <authorList>
            <person name="Beliveau C."/>
            <person name="Gagne P."/>
            <person name="Picq S."/>
            <person name="Vernygora O."/>
            <person name="Keeling C.I."/>
            <person name="Pinkney K."/>
            <person name="Doucet D."/>
            <person name="Wen F."/>
            <person name="Johnston J.S."/>
            <person name="Maaroufi H."/>
            <person name="Boyle B."/>
            <person name="Laroche J."/>
            <person name="Dewar K."/>
            <person name="Juretic N."/>
            <person name="Blackburn G."/>
            <person name="Nisole A."/>
            <person name="Brunet B."/>
            <person name="Brandao M."/>
            <person name="Lumley L."/>
            <person name="Duan J."/>
            <person name="Quan G."/>
            <person name="Lucarotti C.J."/>
            <person name="Roe A.D."/>
            <person name="Sperling F.A.H."/>
            <person name="Levesque R.C."/>
            <person name="Cusson M."/>
        </authorList>
    </citation>
    <scope>NUCLEOTIDE SEQUENCE [LARGE SCALE GENOMIC DNA]</scope>
    <source>
        <strain evidence="1">Glfc:IPQL:Cfum</strain>
    </source>
</reference>
<dbReference type="Proteomes" id="UP001064048">
    <property type="component" value="Chromosome 8"/>
</dbReference>
<accession>A0ACC0JQB2</accession>
<evidence type="ECO:0000313" key="1">
    <source>
        <dbReference type="EMBL" id="KAI8426085.1"/>
    </source>
</evidence>
<evidence type="ECO:0000313" key="2">
    <source>
        <dbReference type="Proteomes" id="UP001064048"/>
    </source>
</evidence>